<reference evidence="6" key="2">
    <citation type="journal article" date="2021" name="PeerJ">
        <title>Extensive microbial diversity within the chicken gut microbiome revealed by metagenomics and culture.</title>
        <authorList>
            <person name="Gilroy R."/>
            <person name="Ravi A."/>
            <person name="Getino M."/>
            <person name="Pursley I."/>
            <person name="Horton D.L."/>
            <person name="Alikhan N.F."/>
            <person name="Baker D."/>
            <person name="Gharbi K."/>
            <person name="Hall N."/>
            <person name="Watson M."/>
            <person name="Adriaenssens E.M."/>
            <person name="Foster-Nyarko E."/>
            <person name="Jarju S."/>
            <person name="Secka A."/>
            <person name="Antonio M."/>
            <person name="Oren A."/>
            <person name="Chaudhuri R.R."/>
            <person name="La Ragione R."/>
            <person name="Hildebrand F."/>
            <person name="Pallen M.J."/>
        </authorList>
    </citation>
    <scope>NUCLEOTIDE SEQUENCE</scope>
    <source>
        <strain evidence="6">CHK195-4489</strain>
    </source>
</reference>
<dbReference type="Proteomes" id="UP000824089">
    <property type="component" value="Unassembled WGS sequence"/>
</dbReference>
<feature type="chain" id="PRO_5039622667" evidence="4">
    <location>
        <begin position="29"/>
        <end position="413"/>
    </location>
</feature>
<proteinExistence type="predicted"/>
<evidence type="ECO:0000256" key="2">
    <source>
        <dbReference type="SAM" id="MobiDB-lite"/>
    </source>
</evidence>
<keyword evidence="3" id="KW-0472">Membrane</keyword>
<feature type="domain" description="F5/8 type C" evidence="5">
    <location>
        <begin position="198"/>
        <end position="287"/>
    </location>
</feature>
<protein>
    <submittedName>
        <fullName evidence="6">Discoidin domain-containing protein</fullName>
    </submittedName>
</protein>
<keyword evidence="3" id="KW-1133">Transmembrane helix</keyword>
<feature type="region of interest" description="Disordered" evidence="2">
    <location>
        <begin position="355"/>
        <end position="379"/>
    </location>
</feature>
<dbReference type="AlphaFoldDB" id="A0A9D1I956"/>
<evidence type="ECO:0000256" key="3">
    <source>
        <dbReference type="SAM" id="Phobius"/>
    </source>
</evidence>
<keyword evidence="3" id="KW-0812">Transmembrane</keyword>
<evidence type="ECO:0000256" key="4">
    <source>
        <dbReference type="SAM" id="SignalP"/>
    </source>
</evidence>
<dbReference type="EMBL" id="DVMM01000166">
    <property type="protein sequence ID" value="HIU30167.1"/>
    <property type="molecule type" value="Genomic_DNA"/>
</dbReference>
<dbReference type="Pfam" id="PF00754">
    <property type="entry name" value="F5_F8_type_C"/>
    <property type="match status" value="2"/>
</dbReference>
<organism evidence="6 7">
    <name type="scientific">Candidatus Egerieisoma faecipullorum</name>
    <dbReference type="NCBI Taxonomy" id="2840963"/>
    <lineage>
        <taxon>Bacteria</taxon>
        <taxon>Bacillati</taxon>
        <taxon>Bacillota</taxon>
        <taxon>Clostridia</taxon>
        <taxon>Eubacteriales</taxon>
        <taxon>Clostridiaceae</taxon>
        <taxon>Clostridiaceae incertae sedis</taxon>
        <taxon>Candidatus Egerieisoma</taxon>
    </lineage>
</organism>
<dbReference type="InterPro" id="IPR008979">
    <property type="entry name" value="Galactose-bd-like_sf"/>
</dbReference>
<dbReference type="Gene3D" id="2.60.120.260">
    <property type="entry name" value="Galactose-binding domain-like"/>
    <property type="match status" value="2"/>
</dbReference>
<dbReference type="GO" id="GO:0016798">
    <property type="term" value="F:hydrolase activity, acting on glycosyl bonds"/>
    <property type="evidence" value="ECO:0007669"/>
    <property type="project" value="UniProtKB-KW"/>
</dbReference>
<dbReference type="PROSITE" id="PS50022">
    <property type="entry name" value="FA58C_3"/>
    <property type="match status" value="2"/>
</dbReference>
<sequence length="413" mass="44712">MKKGFVKMALICILCTALFSAAALTGFAAEDVSVNIASMEGATHHWSGTWGNNVEDSASGDPGSNCFNGITSDKWGSAELTDATPQWISVVFPSAQEISGFKIWQADTIYTDNRGFTVEYQNGTDTWQTALTVTAEDLGASDTQKWTTFEKEFETPVTATAFRIYFTAAQKGKDNVYAVELSELEVYKKEAARVGSGAGDTGKPFDKSTVTFMDLQNCGASASSSSQPPINAIDGSLDTKWGSEGNNVPQWFQIEFDEPVNIAGIRLHQDHHWSDVTDMTVQISVDGGALETVYTLTDGSLGEDYEYLFDTVWNTDTIRFVFTKAGDRCIREAGGAPTTSIDMKEVLLYTAVVDAEDPPTSSDPGNTDDPTEPNVPNQPTGDSMSFLFLICILTAGGSALNLALRQKRSLENK</sequence>
<evidence type="ECO:0000256" key="1">
    <source>
        <dbReference type="ARBA" id="ARBA00023295"/>
    </source>
</evidence>
<dbReference type="SUPFAM" id="SSF49785">
    <property type="entry name" value="Galactose-binding domain-like"/>
    <property type="match status" value="2"/>
</dbReference>
<feature type="transmembrane region" description="Helical" evidence="3">
    <location>
        <begin position="384"/>
        <end position="404"/>
    </location>
</feature>
<comment type="caution">
    <text evidence="6">The sequence shown here is derived from an EMBL/GenBank/DDBJ whole genome shotgun (WGS) entry which is preliminary data.</text>
</comment>
<evidence type="ECO:0000313" key="6">
    <source>
        <dbReference type="EMBL" id="HIU30167.1"/>
    </source>
</evidence>
<evidence type="ECO:0000313" key="7">
    <source>
        <dbReference type="Proteomes" id="UP000824089"/>
    </source>
</evidence>
<dbReference type="InterPro" id="IPR000421">
    <property type="entry name" value="FA58C"/>
</dbReference>
<keyword evidence="1" id="KW-0378">Hydrolase</keyword>
<accession>A0A9D1I956</accession>
<keyword evidence="1" id="KW-0326">Glycosidase</keyword>
<reference evidence="6" key="1">
    <citation type="submission" date="2020-10" db="EMBL/GenBank/DDBJ databases">
        <authorList>
            <person name="Gilroy R."/>
        </authorList>
    </citation>
    <scope>NUCLEOTIDE SEQUENCE</scope>
    <source>
        <strain evidence="6">CHK195-4489</strain>
    </source>
</reference>
<gene>
    <name evidence="6" type="ORF">IAD50_07730</name>
</gene>
<feature type="domain" description="F5/8 type C" evidence="5">
    <location>
        <begin position="31"/>
        <end position="189"/>
    </location>
</feature>
<feature type="signal peptide" evidence="4">
    <location>
        <begin position="1"/>
        <end position="28"/>
    </location>
</feature>
<evidence type="ECO:0000259" key="5">
    <source>
        <dbReference type="PROSITE" id="PS50022"/>
    </source>
</evidence>
<name>A0A9D1I956_9CLOT</name>
<keyword evidence="4" id="KW-0732">Signal</keyword>